<dbReference type="InParanoid" id="A0A7M7KP98"/>
<dbReference type="AlphaFoldDB" id="A0A7M7KP98"/>
<dbReference type="Proteomes" id="UP000594260">
    <property type="component" value="Unplaced"/>
</dbReference>
<dbReference type="PANTHER" id="PTHR14549:SF2">
    <property type="entry name" value="TRANSMEMBRANE PROTEIN 223"/>
    <property type="match status" value="1"/>
</dbReference>
<dbReference type="Pfam" id="PF06979">
    <property type="entry name" value="TMEM70"/>
    <property type="match status" value="1"/>
</dbReference>
<protein>
    <recommendedName>
        <fullName evidence="4">Transmembrane protein 223</fullName>
    </recommendedName>
</protein>
<sequence>MLFRLGERLTLGGRFIKQWHKRSLLSNFTLKWISGGPKTELIYEHHKPGVIMLLKFFGASQLILWPYMNYAICDLLERKKTVRRNPEGDNTTMKRISRKVAESSFFYFAQIVGMGIGLLLAGASFLVAKQTAKRVFLLGRSRVQFETYGIFIPEKFETNLEQVSAKRGRNPEALSYIPIKVSERTLYVLLDQYAGHFPVPKLYDRTVGVTRPL</sequence>
<dbReference type="RefSeq" id="XP_022669892.1">
    <property type="nucleotide sequence ID" value="XM_022814157.1"/>
</dbReference>
<organism evidence="2 3">
    <name type="scientific">Varroa destructor</name>
    <name type="common">Honeybee mite</name>
    <dbReference type="NCBI Taxonomy" id="109461"/>
    <lineage>
        <taxon>Eukaryota</taxon>
        <taxon>Metazoa</taxon>
        <taxon>Ecdysozoa</taxon>
        <taxon>Arthropoda</taxon>
        <taxon>Chelicerata</taxon>
        <taxon>Arachnida</taxon>
        <taxon>Acari</taxon>
        <taxon>Parasitiformes</taxon>
        <taxon>Mesostigmata</taxon>
        <taxon>Gamasina</taxon>
        <taxon>Dermanyssoidea</taxon>
        <taxon>Varroidae</taxon>
        <taxon>Varroa</taxon>
    </lineage>
</organism>
<dbReference type="InterPro" id="IPR026100">
    <property type="entry name" value="Tmem223"/>
</dbReference>
<dbReference type="GO" id="GO:0005739">
    <property type="term" value="C:mitochondrion"/>
    <property type="evidence" value="ECO:0007669"/>
    <property type="project" value="TreeGrafter"/>
</dbReference>
<feature type="transmembrane region" description="Helical" evidence="1">
    <location>
        <begin position="105"/>
        <end position="128"/>
    </location>
</feature>
<reference evidence="2" key="1">
    <citation type="submission" date="2021-01" db="UniProtKB">
        <authorList>
            <consortium name="EnsemblMetazoa"/>
        </authorList>
    </citation>
    <scope>IDENTIFICATION</scope>
</reference>
<keyword evidence="1" id="KW-1133">Transmembrane helix</keyword>
<dbReference type="PANTHER" id="PTHR14549">
    <property type="entry name" value="TRANSMEMBRANE PROTEIN 223"/>
    <property type="match status" value="1"/>
</dbReference>
<keyword evidence="1" id="KW-0472">Membrane</keyword>
<evidence type="ECO:0000256" key="1">
    <source>
        <dbReference type="SAM" id="Phobius"/>
    </source>
</evidence>
<dbReference type="KEGG" id="vde:111253915"/>
<accession>A0A7M7KP98</accession>
<dbReference type="FunCoup" id="A0A7M7KP98">
    <property type="interactions" value="386"/>
</dbReference>
<proteinExistence type="predicted"/>
<dbReference type="EnsemblMetazoa" id="XM_022814157">
    <property type="protein sequence ID" value="XP_022669892"/>
    <property type="gene ID" value="LOC111253915"/>
</dbReference>
<evidence type="ECO:0000313" key="2">
    <source>
        <dbReference type="EnsemblMetazoa" id="XP_022669892"/>
    </source>
</evidence>
<dbReference type="GeneID" id="111253915"/>
<evidence type="ECO:0008006" key="4">
    <source>
        <dbReference type="Google" id="ProtNLM"/>
    </source>
</evidence>
<keyword evidence="1" id="KW-0812">Transmembrane</keyword>
<evidence type="ECO:0000313" key="3">
    <source>
        <dbReference type="Proteomes" id="UP000594260"/>
    </source>
</evidence>
<keyword evidence="3" id="KW-1185">Reference proteome</keyword>
<name>A0A7M7KP98_VARDE</name>
<dbReference type="InterPro" id="IPR045325">
    <property type="entry name" value="TMEM70/TMEM186/TMEM223"/>
</dbReference>
<dbReference type="OrthoDB" id="10561186at2759"/>